<dbReference type="AlphaFoldDB" id="A0A1G1WQB4"/>
<keyword evidence="1" id="KW-0812">Transmembrane</keyword>
<organism evidence="2 3">
    <name type="scientific">Candidatus Woykebacteria bacterium RIFCSPHIGHO2_02_FULL_43_16b</name>
    <dbReference type="NCBI Taxonomy" id="1802601"/>
    <lineage>
        <taxon>Bacteria</taxon>
        <taxon>Candidatus Woykeibacteriota</taxon>
    </lineage>
</organism>
<gene>
    <name evidence="2" type="ORF">A3J50_01835</name>
</gene>
<accession>A0A1G1WQB4</accession>
<keyword evidence="1" id="KW-0472">Membrane</keyword>
<name>A0A1G1WQB4_9BACT</name>
<sequence>MRFLGTPKEPNHFLGKAVLTSAFSRIMNIYRTAVTIRLARILGKCLTTGIIFFGLILFSPNQANSYPAFKTAPAILEDNSISTQNLTTTSITSEEVPEEVLGLQSYLESKRSPLAKNSVDFYLAAAEFDIDPYLLPAISGIESSFGQALIPGSYNPFGWNGGKSHFSNFREAIYTVASTLRKKYVPSGAISAEKIGRTYASSWPTWIPKVQNLKKAIESSVN</sequence>
<comment type="caution">
    <text evidence="2">The sequence shown here is derived from an EMBL/GenBank/DDBJ whole genome shotgun (WGS) entry which is preliminary data.</text>
</comment>
<feature type="transmembrane region" description="Helical" evidence="1">
    <location>
        <begin position="41"/>
        <end position="59"/>
    </location>
</feature>
<protein>
    <recommendedName>
        <fullName evidence="4">Mannosyl-glycoprotein endo-beta-N-acetylglucosamidase-like domain-containing protein</fullName>
    </recommendedName>
</protein>
<evidence type="ECO:0000256" key="1">
    <source>
        <dbReference type="SAM" id="Phobius"/>
    </source>
</evidence>
<dbReference type="EMBL" id="MHCX01000011">
    <property type="protein sequence ID" value="OGY29932.1"/>
    <property type="molecule type" value="Genomic_DNA"/>
</dbReference>
<evidence type="ECO:0000313" key="3">
    <source>
        <dbReference type="Proteomes" id="UP000177821"/>
    </source>
</evidence>
<evidence type="ECO:0008006" key="4">
    <source>
        <dbReference type="Google" id="ProtNLM"/>
    </source>
</evidence>
<reference evidence="2 3" key="1">
    <citation type="journal article" date="2016" name="Nat. Commun.">
        <title>Thousands of microbial genomes shed light on interconnected biogeochemical processes in an aquifer system.</title>
        <authorList>
            <person name="Anantharaman K."/>
            <person name="Brown C.T."/>
            <person name="Hug L.A."/>
            <person name="Sharon I."/>
            <person name="Castelle C.J."/>
            <person name="Probst A.J."/>
            <person name="Thomas B.C."/>
            <person name="Singh A."/>
            <person name="Wilkins M.J."/>
            <person name="Karaoz U."/>
            <person name="Brodie E.L."/>
            <person name="Williams K.H."/>
            <person name="Hubbard S.S."/>
            <person name="Banfield J.F."/>
        </authorList>
    </citation>
    <scope>NUCLEOTIDE SEQUENCE [LARGE SCALE GENOMIC DNA]</scope>
</reference>
<keyword evidence="1" id="KW-1133">Transmembrane helix</keyword>
<proteinExistence type="predicted"/>
<evidence type="ECO:0000313" key="2">
    <source>
        <dbReference type="EMBL" id="OGY29932.1"/>
    </source>
</evidence>
<dbReference type="Proteomes" id="UP000177821">
    <property type="component" value="Unassembled WGS sequence"/>
</dbReference>